<reference evidence="2" key="1">
    <citation type="journal article" date="2014" name="Stand. Genomic Sci.">
        <title>Genome sequence of the exopolysaccharide-producing Salipiger mucosus type strain (DSM 16094(T)), a moderately halophilic member of the Roseobacter clade.</title>
        <authorList>
            <person name="Riedel T."/>
            <person name="Spring S."/>
            <person name="Fiebig A."/>
            <person name="Petersen J."/>
            <person name="Kyrpides N.C."/>
            <person name="Goker M."/>
            <person name="Klenk H.P."/>
        </authorList>
    </citation>
    <scope>NUCLEOTIDE SEQUENCE [LARGE SCALE GENOMIC DNA]</scope>
    <source>
        <strain evidence="2">DSM 16094</strain>
    </source>
</reference>
<dbReference type="EMBL" id="APVH01000009">
    <property type="protein sequence ID" value="EPX85385.1"/>
    <property type="molecule type" value="Genomic_DNA"/>
</dbReference>
<evidence type="ECO:0000313" key="1">
    <source>
        <dbReference type="EMBL" id="EPX85385.1"/>
    </source>
</evidence>
<dbReference type="OrthoDB" id="7478737at2"/>
<organism evidence="1 2">
    <name type="scientific">Salipiger mucosus DSM 16094</name>
    <dbReference type="NCBI Taxonomy" id="1123237"/>
    <lineage>
        <taxon>Bacteria</taxon>
        <taxon>Pseudomonadati</taxon>
        <taxon>Pseudomonadota</taxon>
        <taxon>Alphaproteobacteria</taxon>
        <taxon>Rhodobacterales</taxon>
        <taxon>Roseobacteraceae</taxon>
        <taxon>Salipiger</taxon>
    </lineage>
</organism>
<dbReference type="NCBIfam" id="TIGR01563">
    <property type="entry name" value="gp16_SPP1"/>
    <property type="match status" value="1"/>
</dbReference>
<dbReference type="HOGENOM" id="CLU_147810_6_1_5"/>
<dbReference type="Pfam" id="PF05521">
    <property type="entry name" value="Phage_HCP"/>
    <property type="match status" value="1"/>
</dbReference>
<protein>
    <submittedName>
        <fullName evidence="1">Phage head-tail adaptor, putative</fullName>
    </submittedName>
</protein>
<dbReference type="InterPro" id="IPR038666">
    <property type="entry name" value="SSP1_head-tail_sf"/>
</dbReference>
<gene>
    <name evidence="1" type="ORF">Salmuc_02765</name>
</gene>
<dbReference type="RefSeq" id="WP_020041315.1">
    <property type="nucleotide sequence ID" value="NZ_KE557273.1"/>
</dbReference>
<accession>S9S5B8</accession>
<name>S9S5B8_9RHOB</name>
<dbReference type="STRING" id="1123237.Salmuc_02765"/>
<dbReference type="InterPro" id="IPR008767">
    <property type="entry name" value="Phage_SPP1_head-tail_adaptor"/>
</dbReference>
<proteinExistence type="predicted"/>
<keyword evidence="2" id="KW-1185">Reference proteome</keyword>
<dbReference type="eggNOG" id="COG5614">
    <property type="taxonomic scope" value="Bacteria"/>
</dbReference>
<evidence type="ECO:0000313" key="2">
    <source>
        <dbReference type="Proteomes" id="UP000015347"/>
    </source>
</evidence>
<dbReference type="AlphaFoldDB" id="S9S5B8"/>
<sequence>MKAGKMVHVIEIQQSATTVNDAGTPKKTWSKLATLRAELIEQSTEEFLHNAGDTSVMTLAFRTRYLAGITDEHRVSFDGQAFDIEKIVTIGRRRGLELRCKAVSP</sequence>
<comment type="caution">
    <text evidence="1">The sequence shown here is derived from an EMBL/GenBank/DDBJ whole genome shotgun (WGS) entry which is preliminary data.</text>
</comment>
<dbReference type="Proteomes" id="UP000015347">
    <property type="component" value="Unassembled WGS sequence"/>
</dbReference>
<dbReference type="Gene3D" id="2.40.10.270">
    <property type="entry name" value="Bacteriophage SPP1 head-tail adaptor protein"/>
    <property type="match status" value="1"/>
</dbReference>